<keyword evidence="4 5" id="KW-0274">FAD</keyword>
<comment type="caution">
    <text evidence="9">The sequence shown here is derived from an EMBL/GenBank/DDBJ whole genome shotgun (WGS) entry which is preliminary data.</text>
</comment>
<dbReference type="PIRSF" id="PIRSF000137">
    <property type="entry name" value="Alcohol_oxidase"/>
    <property type="match status" value="1"/>
</dbReference>
<evidence type="ECO:0000256" key="5">
    <source>
        <dbReference type="PIRSR" id="PIRSR000137-2"/>
    </source>
</evidence>
<dbReference type="PROSITE" id="PS00623">
    <property type="entry name" value="GMC_OXRED_1"/>
    <property type="match status" value="1"/>
</dbReference>
<evidence type="ECO:0000313" key="10">
    <source>
        <dbReference type="Proteomes" id="UP000004931"/>
    </source>
</evidence>
<dbReference type="InterPro" id="IPR012132">
    <property type="entry name" value="GMC_OxRdtase"/>
</dbReference>
<organism evidence="9 10">
    <name type="scientific">marine gamma proteobacterium HTCC2143</name>
    <dbReference type="NCBI Taxonomy" id="247633"/>
    <lineage>
        <taxon>Bacteria</taxon>
        <taxon>Pseudomonadati</taxon>
        <taxon>Pseudomonadota</taxon>
        <taxon>Gammaproteobacteria</taxon>
        <taxon>Cellvibrionales</taxon>
        <taxon>Spongiibacteraceae</taxon>
        <taxon>BD1-7 clade</taxon>
    </lineage>
</organism>
<dbReference type="Pfam" id="PF05199">
    <property type="entry name" value="GMC_oxred_C"/>
    <property type="match status" value="1"/>
</dbReference>
<evidence type="ECO:0000256" key="1">
    <source>
        <dbReference type="ARBA" id="ARBA00001974"/>
    </source>
</evidence>
<dbReference type="GO" id="GO:0016614">
    <property type="term" value="F:oxidoreductase activity, acting on CH-OH group of donors"/>
    <property type="evidence" value="ECO:0007669"/>
    <property type="project" value="InterPro"/>
</dbReference>
<dbReference type="Gene3D" id="3.50.50.60">
    <property type="entry name" value="FAD/NAD(P)-binding domain"/>
    <property type="match status" value="1"/>
</dbReference>
<dbReference type="PANTHER" id="PTHR11552">
    <property type="entry name" value="GLUCOSE-METHANOL-CHOLINE GMC OXIDOREDUCTASE"/>
    <property type="match status" value="1"/>
</dbReference>
<comment type="cofactor">
    <cofactor evidence="1 5">
        <name>FAD</name>
        <dbReference type="ChEBI" id="CHEBI:57692"/>
    </cofactor>
</comment>
<evidence type="ECO:0000313" key="9">
    <source>
        <dbReference type="EMBL" id="EAW31897.1"/>
    </source>
</evidence>
<protein>
    <submittedName>
        <fullName evidence="9">Oxidoreductase, GMC family protein</fullName>
    </submittedName>
</protein>
<evidence type="ECO:0000259" key="7">
    <source>
        <dbReference type="PROSITE" id="PS00623"/>
    </source>
</evidence>
<dbReference type="EMBL" id="AAVT01000002">
    <property type="protein sequence ID" value="EAW31897.1"/>
    <property type="molecule type" value="Genomic_DNA"/>
</dbReference>
<dbReference type="eggNOG" id="COG2303">
    <property type="taxonomic scope" value="Bacteria"/>
</dbReference>
<evidence type="ECO:0000256" key="4">
    <source>
        <dbReference type="ARBA" id="ARBA00022827"/>
    </source>
</evidence>
<dbReference type="Gene3D" id="3.30.560.10">
    <property type="entry name" value="Glucose Oxidase, domain 3"/>
    <property type="match status" value="1"/>
</dbReference>
<keyword evidence="3 6" id="KW-0285">Flavoprotein</keyword>
<dbReference type="PROSITE" id="PS00624">
    <property type="entry name" value="GMC_OXRED_2"/>
    <property type="match status" value="1"/>
</dbReference>
<dbReference type="Pfam" id="PF00732">
    <property type="entry name" value="GMC_oxred_N"/>
    <property type="match status" value="1"/>
</dbReference>
<evidence type="ECO:0000256" key="3">
    <source>
        <dbReference type="ARBA" id="ARBA00022630"/>
    </source>
</evidence>
<reference evidence="9 10" key="1">
    <citation type="journal article" date="2010" name="J. Bacteriol.">
        <title>Genome sequence of the oligotrophic marine Gammaproteobacterium HTCC2143, isolated from the Oregon Coast.</title>
        <authorList>
            <person name="Oh H.M."/>
            <person name="Kang I."/>
            <person name="Ferriera S."/>
            <person name="Giovannoni S.J."/>
            <person name="Cho J.C."/>
        </authorList>
    </citation>
    <scope>NUCLEOTIDE SEQUENCE [LARGE SCALE GENOMIC DNA]</scope>
    <source>
        <strain evidence="9 10">HTCC2143</strain>
    </source>
</reference>
<feature type="binding site" evidence="5">
    <location>
        <position position="83"/>
    </location>
    <ligand>
        <name>FAD</name>
        <dbReference type="ChEBI" id="CHEBI:57692"/>
    </ligand>
</feature>
<dbReference type="GO" id="GO:0050660">
    <property type="term" value="F:flavin adenine dinucleotide binding"/>
    <property type="evidence" value="ECO:0007669"/>
    <property type="project" value="InterPro"/>
</dbReference>
<dbReference type="SUPFAM" id="SSF51905">
    <property type="entry name" value="FAD/NAD(P)-binding domain"/>
    <property type="match status" value="1"/>
</dbReference>
<accession>A0YBG7</accession>
<feature type="domain" description="Glucose-methanol-choline oxidoreductase N-terminal" evidence="7">
    <location>
        <begin position="81"/>
        <end position="104"/>
    </location>
</feature>
<dbReference type="PANTHER" id="PTHR11552:SF147">
    <property type="entry name" value="CHOLINE DEHYDROGENASE, MITOCHONDRIAL"/>
    <property type="match status" value="1"/>
</dbReference>
<keyword evidence="10" id="KW-1185">Reference proteome</keyword>
<dbReference type="InterPro" id="IPR036188">
    <property type="entry name" value="FAD/NAD-bd_sf"/>
</dbReference>
<feature type="domain" description="Glucose-methanol-choline oxidoreductase N-terminal" evidence="8">
    <location>
        <begin position="253"/>
        <end position="267"/>
    </location>
</feature>
<dbReference type="AlphaFoldDB" id="A0YBG7"/>
<dbReference type="STRING" id="247633.GP2143_05585"/>
<dbReference type="OrthoDB" id="9785276at2"/>
<sequence>MAEFDYIVIGAGSAGCVLADKLSENGLHRVLVLEAGGSDRKFWIKIPIGYGRTFHDENVNWRYETSPCKGLNDQTSYWPRGKVLGGSSSINALCYFRGLPADFDSWRDLGNIGWGWEDVLPQFQRFERFVNVDGVEENTNPLHISHVYEDMHPLKDYFKRAASELGVTYNHHMNGPNPEGFGPYQITTKKGVRCSAADAFLRPALKRHNVRLESHAHATRLLFEGNTAIGVEYTQNGVTTRALASREVIVSAGAVNSPMLLQQSGVGPASLLQRHRIDVILDSPAVGENLQDHLAVSYSYIANVPTLNDELHSWTGKLWAGMKYTLLRKGPLSMSVNQNGGFVRTSDDLKQPDLQLYFNPITYSIREENNKQPAMNPDPYSGFIFSFQPCRPTSRGRLQITSSNPFDKPKIEPNYLSTDKDIADVIAGARYIKRLSQTTAMRELTKEVLEPNVSAMNDDDIVSDFRRRAGTVYHPVGTCSMGIDAHTSVVDPTLRVHGLKQLRVVDASVFPTLTSGNTNAPTMMVAHKAADLILAAADRSKP</sequence>
<evidence type="ECO:0000259" key="8">
    <source>
        <dbReference type="PROSITE" id="PS00624"/>
    </source>
</evidence>
<dbReference type="Proteomes" id="UP000004931">
    <property type="component" value="Unassembled WGS sequence"/>
</dbReference>
<evidence type="ECO:0000256" key="6">
    <source>
        <dbReference type="RuleBase" id="RU003968"/>
    </source>
</evidence>
<proteinExistence type="inferred from homology"/>
<gene>
    <name evidence="9" type="ORF">GP2143_05585</name>
</gene>
<comment type="similarity">
    <text evidence="2 6">Belongs to the GMC oxidoreductase family.</text>
</comment>
<evidence type="ECO:0000256" key="2">
    <source>
        <dbReference type="ARBA" id="ARBA00010790"/>
    </source>
</evidence>
<name>A0YBG7_9GAMM</name>
<dbReference type="InterPro" id="IPR007867">
    <property type="entry name" value="GMC_OxRtase_C"/>
</dbReference>
<dbReference type="InterPro" id="IPR000172">
    <property type="entry name" value="GMC_OxRdtase_N"/>
</dbReference>
<dbReference type="SUPFAM" id="SSF54373">
    <property type="entry name" value="FAD-linked reductases, C-terminal domain"/>
    <property type="match status" value="1"/>
</dbReference>